<dbReference type="InterPro" id="IPR046335">
    <property type="entry name" value="LacI/GalR-like_sensor"/>
</dbReference>
<evidence type="ECO:0000256" key="1">
    <source>
        <dbReference type="ARBA" id="ARBA00023015"/>
    </source>
</evidence>
<dbReference type="InterPro" id="IPR028082">
    <property type="entry name" value="Peripla_BP_I"/>
</dbReference>
<reference evidence="6" key="1">
    <citation type="journal article" date="2019" name="Int. J. Syst. Evol. Microbiol.">
        <title>The Global Catalogue of Microorganisms (GCM) 10K type strain sequencing project: providing services to taxonomists for standard genome sequencing and annotation.</title>
        <authorList>
            <consortium name="The Broad Institute Genomics Platform"/>
            <consortium name="The Broad Institute Genome Sequencing Center for Infectious Disease"/>
            <person name="Wu L."/>
            <person name="Ma J."/>
        </authorList>
    </citation>
    <scope>NUCLEOTIDE SEQUENCE [LARGE SCALE GENOMIC DNA]</scope>
    <source>
        <strain evidence="6">CGMCC 4.7152</strain>
    </source>
</reference>
<dbReference type="GO" id="GO:0003677">
    <property type="term" value="F:DNA binding"/>
    <property type="evidence" value="ECO:0007669"/>
    <property type="project" value="UniProtKB-KW"/>
</dbReference>
<organism evidence="5 6">
    <name type="scientific">Dactylosporangium cerinum</name>
    <dbReference type="NCBI Taxonomy" id="1434730"/>
    <lineage>
        <taxon>Bacteria</taxon>
        <taxon>Bacillati</taxon>
        <taxon>Actinomycetota</taxon>
        <taxon>Actinomycetes</taxon>
        <taxon>Micromonosporales</taxon>
        <taxon>Micromonosporaceae</taxon>
        <taxon>Dactylosporangium</taxon>
    </lineage>
</organism>
<accession>A0ABV9W9B0</accession>
<dbReference type="PROSITE" id="PS50932">
    <property type="entry name" value="HTH_LACI_2"/>
    <property type="match status" value="1"/>
</dbReference>
<comment type="caution">
    <text evidence="5">The sequence shown here is derived from an EMBL/GenBank/DDBJ whole genome shotgun (WGS) entry which is preliminary data.</text>
</comment>
<dbReference type="EMBL" id="JBHSIU010000055">
    <property type="protein sequence ID" value="MFC5004163.1"/>
    <property type="molecule type" value="Genomic_DNA"/>
</dbReference>
<dbReference type="SMART" id="SM00354">
    <property type="entry name" value="HTH_LACI"/>
    <property type="match status" value="1"/>
</dbReference>
<name>A0ABV9W9B0_9ACTN</name>
<dbReference type="PROSITE" id="PS00356">
    <property type="entry name" value="HTH_LACI_1"/>
    <property type="match status" value="1"/>
</dbReference>
<dbReference type="Gene3D" id="3.40.50.2300">
    <property type="match status" value="2"/>
</dbReference>
<dbReference type="PRINTS" id="PR00036">
    <property type="entry name" value="HTHLACI"/>
</dbReference>
<evidence type="ECO:0000256" key="2">
    <source>
        <dbReference type="ARBA" id="ARBA00023125"/>
    </source>
</evidence>
<protein>
    <submittedName>
        <fullName evidence="5">LacI family DNA-binding transcriptional regulator</fullName>
    </submittedName>
</protein>
<feature type="domain" description="HTH lacI-type" evidence="4">
    <location>
        <begin position="37"/>
        <end position="91"/>
    </location>
</feature>
<dbReference type="Proteomes" id="UP001595912">
    <property type="component" value="Unassembled WGS sequence"/>
</dbReference>
<keyword evidence="1" id="KW-0805">Transcription regulation</keyword>
<evidence type="ECO:0000256" key="3">
    <source>
        <dbReference type="ARBA" id="ARBA00023163"/>
    </source>
</evidence>
<dbReference type="CDD" id="cd06267">
    <property type="entry name" value="PBP1_LacI_sugar_binding-like"/>
    <property type="match status" value="1"/>
</dbReference>
<gene>
    <name evidence="5" type="ORF">ACFPIJ_40855</name>
</gene>
<dbReference type="RefSeq" id="WP_380123785.1">
    <property type="nucleotide sequence ID" value="NZ_JBHSIU010000055.1"/>
</dbReference>
<dbReference type="SUPFAM" id="SSF47413">
    <property type="entry name" value="lambda repressor-like DNA-binding domains"/>
    <property type="match status" value="1"/>
</dbReference>
<dbReference type="PANTHER" id="PTHR30146:SF153">
    <property type="entry name" value="LACTOSE OPERON REPRESSOR"/>
    <property type="match status" value="1"/>
</dbReference>
<dbReference type="Pfam" id="PF00356">
    <property type="entry name" value="LacI"/>
    <property type="match status" value="1"/>
</dbReference>
<dbReference type="Gene3D" id="1.10.260.40">
    <property type="entry name" value="lambda repressor-like DNA-binding domains"/>
    <property type="match status" value="1"/>
</dbReference>
<sequence length="378" mass="40850">MKLRQRGHFTECRTVVKLFASVSVGLTRRGCRLNKRPSIKDVAALAGVSMATVSRVLSGDYPVADETRKRVQRAVHELDYVVNAHARALHGATAKVVALVVAEVTTPFFARIAAGVEEQATEAHRLCLVCTTHADPDRELEVVRLMREQRADAVILAGGVVENDDYRERMRQYAQGLEDAGSRLVLCARPSLGPDFPAITVEYENVGGAHAATTHLLTAGHRTILMIAGPEGLTTSDQRVDGYRSALTAFGRPVDPALISHGPWDREGGYRRTRAILASGTEFTAIFAGNDGVAAGAMAALREAGRRVPDDVSIVGYDDIPSAVDFHPPLTTVRVPQEELGRTAVKLAIQRSSEASGREHVMLGTHVVVRESVRRIGA</sequence>
<dbReference type="InterPro" id="IPR010982">
    <property type="entry name" value="Lambda_DNA-bd_dom_sf"/>
</dbReference>
<keyword evidence="6" id="KW-1185">Reference proteome</keyword>
<keyword evidence="2 5" id="KW-0238">DNA-binding</keyword>
<evidence type="ECO:0000313" key="6">
    <source>
        <dbReference type="Proteomes" id="UP001595912"/>
    </source>
</evidence>
<dbReference type="CDD" id="cd01392">
    <property type="entry name" value="HTH_LacI"/>
    <property type="match status" value="1"/>
</dbReference>
<evidence type="ECO:0000313" key="5">
    <source>
        <dbReference type="EMBL" id="MFC5004163.1"/>
    </source>
</evidence>
<dbReference type="Pfam" id="PF13377">
    <property type="entry name" value="Peripla_BP_3"/>
    <property type="match status" value="1"/>
</dbReference>
<evidence type="ECO:0000259" key="4">
    <source>
        <dbReference type="PROSITE" id="PS50932"/>
    </source>
</evidence>
<proteinExistence type="predicted"/>
<dbReference type="InterPro" id="IPR000843">
    <property type="entry name" value="HTH_LacI"/>
</dbReference>
<dbReference type="PANTHER" id="PTHR30146">
    <property type="entry name" value="LACI-RELATED TRANSCRIPTIONAL REPRESSOR"/>
    <property type="match status" value="1"/>
</dbReference>
<dbReference type="SUPFAM" id="SSF53822">
    <property type="entry name" value="Periplasmic binding protein-like I"/>
    <property type="match status" value="1"/>
</dbReference>
<keyword evidence="3" id="KW-0804">Transcription</keyword>